<proteinExistence type="predicted"/>
<dbReference type="Proteomes" id="UP001500218">
    <property type="component" value="Unassembled WGS sequence"/>
</dbReference>
<keyword evidence="3" id="KW-1185">Reference proteome</keyword>
<feature type="transmembrane region" description="Helical" evidence="1">
    <location>
        <begin position="89"/>
        <end position="113"/>
    </location>
</feature>
<protein>
    <submittedName>
        <fullName evidence="2">Uncharacterized protein</fullName>
    </submittedName>
</protein>
<reference evidence="2 3" key="1">
    <citation type="journal article" date="2019" name="Int. J. Syst. Evol. Microbiol.">
        <title>The Global Catalogue of Microorganisms (GCM) 10K type strain sequencing project: providing services to taxonomists for standard genome sequencing and annotation.</title>
        <authorList>
            <consortium name="The Broad Institute Genomics Platform"/>
            <consortium name="The Broad Institute Genome Sequencing Center for Infectious Disease"/>
            <person name="Wu L."/>
            <person name="Ma J."/>
        </authorList>
    </citation>
    <scope>NUCLEOTIDE SEQUENCE [LARGE SCALE GENOMIC DNA]</scope>
    <source>
        <strain evidence="2 3">JCM 13250</strain>
    </source>
</reference>
<name>A0ABN2LET2_9ACTN</name>
<keyword evidence="1" id="KW-0472">Membrane</keyword>
<feature type="transmembrane region" description="Helical" evidence="1">
    <location>
        <begin position="56"/>
        <end position="77"/>
    </location>
</feature>
<feature type="transmembrane region" description="Helical" evidence="1">
    <location>
        <begin position="20"/>
        <end position="44"/>
    </location>
</feature>
<keyword evidence="1" id="KW-0812">Transmembrane</keyword>
<accession>A0ABN2LET2</accession>
<gene>
    <name evidence="2" type="ORF">GCM10009682_04800</name>
</gene>
<dbReference type="EMBL" id="BAAALT010000009">
    <property type="protein sequence ID" value="GAA1785798.1"/>
    <property type="molecule type" value="Genomic_DNA"/>
</dbReference>
<keyword evidence="1" id="KW-1133">Transmembrane helix</keyword>
<evidence type="ECO:0000256" key="1">
    <source>
        <dbReference type="SAM" id="Phobius"/>
    </source>
</evidence>
<dbReference type="RefSeq" id="WP_344125714.1">
    <property type="nucleotide sequence ID" value="NZ_BAAALT010000009.1"/>
</dbReference>
<sequence>MTRPRTQLGATVPAGWVASGWWPGFVAGTGLQTVILGIVSWRLWTLIGDPDLQRAVGYYGLTNVVLLPLVLLIRFVAGRLPTARPFGQGLLVGSVIGAGFVTVVCFAITRFGLAP</sequence>
<evidence type="ECO:0000313" key="2">
    <source>
        <dbReference type="EMBL" id="GAA1785798.1"/>
    </source>
</evidence>
<evidence type="ECO:0000313" key="3">
    <source>
        <dbReference type="Proteomes" id="UP001500218"/>
    </source>
</evidence>
<organism evidence="2 3">
    <name type="scientific">Luedemannella flava</name>
    <dbReference type="NCBI Taxonomy" id="349316"/>
    <lineage>
        <taxon>Bacteria</taxon>
        <taxon>Bacillati</taxon>
        <taxon>Actinomycetota</taxon>
        <taxon>Actinomycetes</taxon>
        <taxon>Micromonosporales</taxon>
        <taxon>Micromonosporaceae</taxon>
        <taxon>Luedemannella</taxon>
    </lineage>
</organism>
<comment type="caution">
    <text evidence="2">The sequence shown here is derived from an EMBL/GenBank/DDBJ whole genome shotgun (WGS) entry which is preliminary data.</text>
</comment>